<accession>A0AAN7Z431</accession>
<dbReference type="AlphaFoldDB" id="A0AAN7Z431"/>
<gene>
    <name evidence="1" type="ORF">RB653_005390</name>
</gene>
<protein>
    <submittedName>
        <fullName evidence="1">Uncharacterized protein</fullName>
    </submittedName>
</protein>
<dbReference type="EMBL" id="JAVFKY010000001">
    <property type="protein sequence ID" value="KAK5583790.1"/>
    <property type="molecule type" value="Genomic_DNA"/>
</dbReference>
<dbReference type="Proteomes" id="UP001344447">
    <property type="component" value="Unassembled WGS sequence"/>
</dbReference>
<name>A0AAN7Z431_9MYCE</name>
<evidence type="ECO:0000313" key="2">
    <source>
        <dbReference type="Proteomes" id="UP001344447"/>
    </source>
</evidence>
<evidence type="ECO:0000313" key="1">
    <source>
        <dbReference type="EMBL" id="KAK5583790.1"/>
    </source>
</evidence>
<comment type="caution">
    <text evidence="1">The sequence shown here is derived from an EMBL/GenBank/DDBJ whole genome shotgun (WGS) entry which is preliminary data.</text>
</comment>
<proteinExistence type="predicted"/>
<sequence length="65" mass="7290">MIFQALVIRNPLNQKNYGSKSSTFVSNEKLTFNQCLNSVSCLVCKDFEHEDFGTTCLIKGNGPRC</sequence>
<reference evidence="1 2" key="1">
    <citation type="submission" date="2023-11" db="EMBL/GenBank/DDBJ databases">
        <title>Dfirmibasis_genome.</title>
        <authorList>
            <person name="Edelbroek B."/>
            <person name="Kjellin J."/>
            <person name="Jerlstrom-Hultqvist J."/>
            <person name="Soderbom F."/>
        </authorList>
    </citation>
    <scope>NUCLEOTIDE SEQUENCE [LARGE SCALE GENOMIC DNA]</scope>
    <source>
        <strain evidence="1 2">TNS-C-14</strain>
    </source>
</reference>
<organism evidence="1 2">
    <name type="scientific">Dictyostelium firmibasis</name>
    <dbReference type="NCBI Taxonomy" id="79012"/>
    <lineage>
        <taxon>Eukaryota</taxon>
        <taxon>Amoebozoa</taxon>
        <taxon>Evosea</taxon>
        <taxon>Eumycetozoa</taxon>
        <taxon>Dictyostelia</taxon>
        <taxon>Dictyosteliales</taxon>
        <taxon>Dictyosteliaceae</taxon>
        <taxon>Dictyostelium</taxon>
    </lineage>
</organism>
<keyword evidence="2" id="KW-1185">Reference proteome</keyword>